<evidence type="ECO:0000313" key="2">
    <source>
        <dbReference type="Proteomes" id="UP000763641"/>
    </source>
</evidence>
<gene>
    <name evidence="1" type="ORF">ILT43_00625</name>
</gene>
<proteinExistence type="predicted"/>
<organism evidence="1 2">
    <name type="scientific">Sphingomonas longa</name>
    <dbReference type="NCBI Taxonomy" id="2778730"/>
    <lineage>
        <taxon>Bacteria</taxon>
        <taxon>Pseudomonadati</taxon>
        <taxon>Pseudomonadota</taxon>
        <taxon>Alphaproteobacteria</taxon>
        <taxon>Sphingomonadales</taxon>
        <taxon>Sphingomonadaceae</taxon>
        <taxon>Sphingomonas</taxon>
    </lineage>
</organism>
<keyword evidence="2" id="KW-1185">Reference proteome</keyword>
<accession>A0ABS2D424</accession>
<dbReference type="RefSeq" id="WP_204193213.1">
    <property type="nucleotide sequence ID" value="NZ_JAFEMC010000001.1"/>
</dbReference>
<comment type="caution">
    <text evidence="1">The sequence shown here is derived from an EMBL/GenBank/DDBJ whole genome shotgun (WGS) entry which is preliminary data.</text>
</comment>
<dbReference type="EMBL" id="JAFEMC010000001">
    <property type="protein sequence ID" value="MBM6574859.1"/>
    <property type="molecule type" value="Genomic_DNA"/>
</dbReference>
<dbReference type="Proteomes" id="UP000763641">
    <property type="component" value="Unassembled WGS sequence"/>
</dbReference>
<name>A0ABS2D424_9SPHN</name>
<protein>
    <recommendedName>
        <fullName evidence="3">Lipoprotein</fullName>
    </recommendedName>
</protein>
<sequence length="121" mass="12521">MLVACSQGSTTDTEVLANAEAQQGVAAAEDGRILCARGNAPLARSCTVEQTQGEAGRDGTVLTLRHPDGAFRRFTVTTDGRGVIPADGAEDAKVSIVEPGVIEVDVAGDRYRLPATVKANP</sequence>
<reference evidence="1 2" key="1">
    <citation type="submission" date="2020-12" db="EMBL/GenBank/DDBJ databases">
        <title>Sphingomonas sp.</title>
        <authorList>
            <person name="Kim M.K."/>
        </authorList>
    </citation>
    <scope>NUCLEOTIDE SEQUENCE [LARGE SCALE GENOMIC DNA]</scope>
    <source>
        <strain evidence="1 2">BT552</strain>
    </source>
</reference>
<evidence type="ECO:0008006" key="3">
    <source>
        <dbReference type="Google" id="ProtNLM"/>
    </source>
</evidence>
<evidence type="ECO:0000313" key="1">
    <source>
        <dbReference type="EMBL" id="MBM6574859.1"/>
    </source>
</evidence>